<accession>C7ENF7</accession>
<dbReference type="Pfam" id="PF00012">
    <property type="entry name" value="HSP70"/>
    <property type="match status" value="1"/>
</dbReference>
<dbReference type="GO" id="GO:0051082">
    <property type="term" value="F:unfolded protein binding"/>
    <property type="evidence" value="ECO:0007669"/>
    <property type="project" value="InterPro"/>
</dbReference>
<dbReference type="Gene3D" id="2.60.34.10">
    <property type="entry name" value="Substrate Binding Domain Of DNAk, Chain A, domain 1"/>
    <property type="match status" value="1"/>
</dbReference>
<dbReference type="FunFam" id="1.20.1270.10:FF:000001">
    <property type="entry name" value="Molecular chaperone DnaK"/>
    <property type="match status" value="1"/>
</dbReference>
<dbReference type="SUPFAM" id="SSF53067">
    <property type="entry name" value="Actin-like ATPase domain"/>
    <property type="match status" value="2"/>
</dbReference>
<dbReference type="GO" id="GO:0005524">
    <property type="term" value="F:ATP binding"/>
    <property type="evidence" value="ECO:0007669"/>
    <property type="project" value="UniProtKB-KW"/>
</dbReference>
<keyword evidence="1 3" id="KW-0547">Nucleotide-binding</keyword>
<dbReference type="SUPFAM" id="SSF100920">
    <property type="entry name" value="Heat shock protein 70kD (HSP70), peptide-binding domain"/>
    <property type="match status" value="1"/>
</dbReference>
<feature type="region of interest" description="Disordered" evidence="5">
    <location>
        <begin position="650"/>
        <end position="690"/>
    </location>
</feature>
<dbReference type="PROSITE" id="PS00329">
    <property type="entry name" value="HSP70_2"/>
    <property type="match status" value="1"/>
</dbReference>
<dbReference type="InterPro" id="IPR018181">
    <property type="entry name" value="Heat_shock_70_CS"/>
</dbReference>
<dbReference type="NCBIfam" id="TIGR02350">
    <property type="entry name" value="prok_dnaK"/>
    <property type="match status" value="1"/>
</dbReference>
<dbReference type="InterPro" id="IPR029048">
    <property type="entry name" value="HSP70_C_sf"/>
</dbReference>
<dbReference type="Gene3D" id="1.20.1270.10">
    <property type="match status" value="1"/>
</dbReference>
<evidence type="ECO:0000256" key="2">
    <source>
        <dbReference type="ARBA" id="ARBA00022840"/>
    </source>
</evidence>
<protein>
    <submittedName>
        <fullName evidence="6">70 kDa heat shock protein</fullName>
    </submittedName>
</protein>
<dbReference type="InterPro" id="IPR029047">
    <property type="entry name" value="HSP70_peptide-bd_sf"/>
</dbReference>
<dbReference type="FunFam" id="3.90.640.10:FF:000003">
    <property type="entry name" value="Molecular chaperone DnaK"/>
    <property type="match status" value="1"/>
</dbReference>
<dbReference type="CDD" id="cd10234">
    <property type="entry name" value="ASKHA_NBD_HSP70_DnaK-like"/>
    <property type="match status" value="1"/>
</dbReference>
<keyword evidence="6" id="KW-0346">Stress response</keyword>
<dbReference type="SUPFAM" id="SSF100934">
    <property type="entry name" value="Heat shock protein 70kD (HSP70), C-terminal subdomain"/>
    <property type="match status" value="1"/>
</dbReference>
<evidence type="ECO:0000256" key="3">
    <source>
        <dbReference type="RuleBase" id="RU003322"/>
    </source>
</evidence>
<dbReference type="SMR" id="C7ENF7"/>
<name>C7ENF7_WHEAT</name>
<dbReference type="InterPro" id="IPR013126">
    <property type="entry name" value="Hsp_70_fam"/>
</dbReference>
<dbReference type="NCBIfam" id="NF001413">
    <property type="entry name" value="PRK00290.1"/>
    <property type="match status" value="1"/>
</dbReference>
<keyword evidence="4" id="KW-0175">Coiled coil</keyword>
<dbReference type="FunFam" id="3.30.420.40:FF:000004">
    <property type="entry name" value="Molecular chaperone DnaK"/>
    <property type="match status" value="1"/>
</dbReference>
<dbReference type="PRINTS" id="PR00301">
    <property type="entry name" value="HEATSHOCK70"/>
</dbReference>
<organism evidence="6">
    <name type="scientific">Triticum aestivum</name>
    <name type="common">Wheat</name>
    <dbReference type="NCBI Taxonomy" id="4565"/>
    <lineage>
        <taxon>Eukaryota</taxon>
        <taxon>Viridiplantae</taxon>
        <taxon>Streptophyta</taxon>
        <taxon>Embryophyta</taxon>
        <taxon>Tracheophyta</taxon>
        <taxon>Spermatophyta</taxon>
        <taxon>Magnoliopsida</taxon>
        <taxon>Liliopsida</taxon>
        <taxon>Poales</taxon>
        <taxon>Poaceae</taxon>
        <taxon>BOP clade</taxon>
        <taxon>Pooideae</taxon>
        <taxon>Triticodae</taxon>
        <taxon>Triticeae</taxon>
        <taxon>Triticinae</taxon>
        <taxon>Triticum</taxon>
    </lineage>
</organism>
<evidence type="ECO:0000313" key="6">
    <source>
        <dbReference type="EMBL" id="ACT65562.1"/>
    </source>
</evidence>
<dbReference type="Gene3D" id="3.90.640.10">
    <property type="entry name" value="Actin, Chain A, domain 4"/>
    <property type="match status" value="1"/>
</dbReference>
<dbReference type="HAMAP" id="MF_00332">
    <property type="entry name" value="DnaK"/>
    <property type="match status" value="1"/>
</dbReference>
<reference evidence="6" key="2">
    <citation type="journal article" date="2011" name="Mol. Biol. Rep.">
        <title>Characterization of a wheat HSP70 gene and its expression in response to stripe rust infection and abiotic stresses.</title>
        <authorList>
            <person name="Duan Y.H."/>
            <person name="Guo J."/>
            <person name="Ding K."/>
            <person name="Wang S.J."/>
            <person name="Zhang H."/>
            <person name="Dai X.W."/>
            <person name="Chen Y.Y."/>
            <person name="Govers F."/>
            <person name="Huang L.L."/>
            <person name="Kang Z.S."/>
        </authorList>
    </citation>
    <scope>NUCLEOTIDE SEQUENCE</scope>
</reference>
<reference evidence="6" key="1">
    <citation type="submission" date="2009-06" db="PDB data bank">
        <authorList>
            <person name="Duan Y."/>
            <person name="Guo J."/>
            <person name="Wang S."/>
            <person name="Kang Z."/>
        </authorList>
    </citation>
    <scope>NUCLEOTIDE SEQUENCE</scope>
</reference>
<evidence type="ECO:0000256" key="1">
    <source>
        <dbReference type="ARBA" id="ARBA00022741"/>
    </source>
</evidence>
<dbReference type="AlphaFoldDB" id="C7ENF7"/>
<dbReference type="FunFam" id="2.60.34.10:FF:000014">
    <property type="entry name" value="Chaperone protein DnaK HSP70"/>
    <property type="match status" value="1"/>
</dbReference>
<dbReference type="InterPro" id="IPR012725">
    <property type="entry name" value="Chaperone_DnaK"/>
</dbReference>
<sequence length="690" mass="73541">MATFTSQVSAMAGASPSCSLFVSRRRPAVMPLQMRVARGGRPRGLAMRVTCEKVVGIDLGTTNSAVAAMEGGKPTVITNAEGQRTTPSVVAYTKGGERLVGQIAKRQAVVNPENTFFSVKRFIGRKMAEVDDEAKQVSYNVVRDENGNVKLDCPAIGKQFAAEEISAQVLRKLVDDASKFLNDKITKAVVTVPAYFNDSQRTATKDAGRIAGLEVLRIINEPTAASLAYGFEKKNNETILVFDLGGGTFDVSVLEVGDGVFEVLSTSGDTHLGGDDFDKKIVDWLASTFKNDEGIDLLKDKQALQRLTEAAEKAKMELSTLTQANISLPFITATADGPKHIEATLSRAKFEELCSDLIDRLKTPVNNALKDAKLSVSNLDEVILVGGSTRIPAVQETVRKITGKDPNVTVNPDEVVSLGAAVQGGVLAGDVKDVVLLDVTPLSIGLETLGGVMTKIIPRNTTLPTSKSEVFSTAADGQTSVEINVLQGEREFVRDNKSLGSFRLDGIPPAPRGVPQIEVKFDIDANGILSVAAVDKGTGKKQDITITGASTLPKDEVERMVEEADKFAQEDKEKRDAIDTKNQADSVVYQTEKQLKELGDKVPAPVKEKVDVKLQELKDAIAGGSTQNMKTAMEALNQEVMQIGQAMYNQTSAGGAGSTDAETEPGAGSTSSGKGPNDGDVIDADFTDSN</sequence>
<keyword evidence="2 3" id="KW-0067">ATP-binding</keyword>
<comment type="similarity">
    <text evidence="3">Belongs to the heat shock protein 70 family.</text>
</comment>
<dbReference type="PROSITE" id="PS00297">
    <property type="entry name" value="HSP70_1"/>
    <property type="match status" value="1"/>
</dbReference>
<dbReference type="Gene3D" id="3.30.420.40">
    <property type="match status" value="2"/>
</dbReference>
<evidence type="ECO:0000256" key="4">
    <source>
        <dbReference type="SAM" id="Coils"/>
    </source>
</evidence>
<dbReference type="GO" id="GO:0140662">
    <property type="term" value="F:ATP-dependent protein folding chaperone"/>
    <property type="evidence" value="ECO:0007669"/>
    <property type="project" value="InterPro"/>
</dbReference>
<dbReference type="GO" id="GO:0009408">
    <property type="term" value="P:response to heat"/>
    <property type="evidence" value="ECO:0007669"/>
    <property type="project" value="UniProtKB-ARBA"/>
</dbReference>
<proteinExistence type="evidence at transcript level"/>
<feature type="compositionally biased region" description="Acidic residues" evidence="5">
    <location>
        <begin position="680"/>
        <end position="690"/>
    </location>
</feature>
<feature type="coiled-coil region" evidence="4">
    <location>
        <begin position="297"/>
        <end position="324"/>
    </location>
</feature>
<dbReference type="PROSITE" id="PS01036">
    <property type="entry name" value="HSP70_3"/>
    <property type="match status" value="1"/>
</dbReference>
<dbReference type="InterPro" id="IPR043129">
    <property type="entry name" value="ATPase_NBD"/>
</dbReference>
<dbReference type="PANTHER" id="PTHR19375">
    <property type="entry name" value="HEAT SHOCK PROTEIN 70KDA"/>
    <property type="match status" value="1"/>
</dbReference>
<dbReference type="ExpressionAtlas" id="C7ENF7">
    <property type="expression patterns" value="baseline and differential"/>
</dbReference>
<dbReference type="EMBL" id="GQ280382">
    <property type="protein sequence ID" value="ACT65562.1"/>
    <property type="molecule type" value="mRNA"/>
</dbReference>
<evidence type="ECO:0000256" key="5">
    <source>
        <dbReference type="SAM" id="MobiDB-lite"/>
    </source>
</evidence>